<dbReference type="SUPFAM" id="SSF81301">
    <property type="entry name" value="Nucleotidyltransferase"/>
    <property type="match status" value="1"/>
</dbReference>
<dbReference type="EMBL" id="MLHQ01000009">
    <property type="protein sequence ID" value="OOF59492.1"/>
    <property type="molecule type" value="Genomic_DNA"/>
</dbReference>
<dbReference type="CDD" id="cd05403">
    <property type="entry name" value="NT_KNTase_like"/>
    <property type="match status" value="1"/>
</dbReference>
<keyword evidence="3" id="KW-1185">Reference proteome</keyword>
<comment type="caution">
    <text evidence="2">The sequence shown here is derived from an EMBL/GenBank/DDBJ whole genome shotgun (WGS) entry which is preliminary data.</text>
</comment>
<dbReference type="RefSeq" id="WP_077423216.1">
    <property type="nucleotide sequence ID" value="NZ_MLHQ01000009.1"/>
</dbReference>
<sequence>MCRFGLNETQQQVIKNILARYPEVEQAIIYGSRAKGSFREGSDIDLTLKGEFITQTILGNIWNDLDDSDSPYLFDLSIYRHLTNQQLIKSIDRTGKIFYQRENN</sequence>
<dbReference type="Gene3D" id="3.30.460.10">
    <property type="entry name" value="Beta Polymerase, domain 2"/>
    <property type="match status" value="1"/>
</dbReference>
<dbReference type="Proteomes" id="UP000188602">
    <property type="component" value="Unassembled WGS sequence"/>
</dbReference>
<feature type="domain" description="Polymerase beta nucleotidyltransferase" evidence="1">
    <location>
        <begin position="14"/>
        <end position="103"/>
    </location>
</feature>
<dbReference type="Pfam" id="PF18765">
    <property type="entry name" value="Polbeta"/>
    <property type="match status" value="1"/>
</dbReference>
<dbReference type="AlphaFoldDB" id="A0A1V3JRS3"/>
<gene>
    <name evidence="2" type="ORF">BKL49_03330</name>
</gene>
<proteinExistence type="predicted"/>
<accession>A0A1V3JRS3</accession>
<evidence type="ECO:0000259" key="1">
    <source>
        <dbReference type="Pfam" id="PF18765"/>
    </source>
</evidence>
<dbReference type="STRING" id="1907939.BKL49_03330"/>
<protein>
    <recommendedName>
        <fullName evidence="1">Polymerase beta nucleotidyltransferase domain-containing protein</fullName>
    </recommendedName>
</protein>
<evidence type="ECO:0000313" key="2">
    <source>
        <dbReference type="EMBL" id="OOF59492.1"/>
    </source>
</evidence>
<dbReference type="OrthoDB" id="9803106at2"/>
<evidence type="ECO:0000313" key="3">
    <source>
        <dbReference type="Proteomes" id="UP000188602"/>
    </source>
</evidence>
<name>A0A1V3JRS3_9PAST</name>
<reference evidence="2 3" key="1">
    <citation type="submission" date="2016-10" db="EMBL/GenBank/DDBJ databases">
        <title>Rodentibacter gen. nov. and new species.</title>
        <authorList>
            <person name="Christensen H."/>
        </authorList>
    </citation>
    <scope>NUCLEOTIDE SEQUENCE [LARGE SCALE GENOMIC DNA]</scope>
    <source>
        <strain evidence="2 3">Ac151</strain>
    </source>
</reference>
<organism evidence="2 3">
    <name type="scientific">Rodentibacter myodis</name>
    <dbReference type="NCBI Taxonomy" id="1907939"/>
    <lineage>
        <taxon>Bacteria</taxon>
        <taxon>Pseudomonadati</taxon>
        <taxon>Pseudomonadota</taxon>
        <taxon>Gammaproteobacteria</taxon>
        <taxon>Pasteurellales</taxon>
        <taxon>Pasteurellaceae</taxon>
        <taxon>Rodentibacter</taxon>
    </lineage>
</organism>
<dbReference type="InterPro" id="IPR043519">
    <property type="entry name" value="NT_sf"/>
</dbReference>
<dbReference type="InterPro" id="IPR041633">
    <property type="entry name" value="Polbeta"/>
</dbReference>